<proteinExistence type="inferred from homology"/>
<evidence type="ECO:0000256" key="2">
    <source>
        <dbReference type="ARBA" id="ARBA00022723"/>
    </source>
</evidence>
<sequence>MDIHKLFVVSHTHWDREWYQDFQNFRIRLVYMMDELLDTLEQDPSYKYFMLDGQTIIVDDYLEIRPERTEQLLGFIRKGRIEVGPWYVMPDEFLVSGESLIRNLLLGFRKARSWGVEPMKSGFLSDIFGHIGQMPQLLQGFNIDNAVLFRGFYGDADPSEIMWASPDGSEVFGLKLDEDRSYGDFFFFMRWPFSSRKYEPAELVDRAKEMLAYKERRATVGIALGLDGVDHIEIEPMLPWMLDVLNKSGLPVQFEHSSLSSYLEALRTHIQDVQLKRYIGEQRDPGHSGNNNWTPANVLSSRVHLKQLNQRCETTIERWAEPWAIFGSLEGLEYPRGLLSLSWKFLLQNHPHDSISGCSIDQVHRDMLFRFDQSLLISNAVAEERLTYLTNHISVESLLDGWKKGIITLFNASQLSIDGVTIMELRLPGGSDALIRLPHLMGTSFVIRDADGEEVPYQVLDIERDSIQRLRPYRDIPGAETVDRFRLALHAKVPSFGYASYTYEQNEMKLPEHGQYDAPQLSVPVRYPGSMQSDVHTWDNGCYELKIRSDGTFDLTDKKTGKTYCELLQFEDESDTGDGWSHVSAAVNSTYTSYGKQTQISVVQNGPFVAMIQIEATLDVPAETQLGAVKRSTSRLSLPIRTTLELRKNDPLLRIRTIVRNEARDHRLKAVFPTGIRSEAYMTSTPFEMVERQIDRPDRSKSLNPDRETVPHNGLIYLQDDEAGFALFSNGLYEAAVRNDKSRTLALTLFRSTRREVLTDGGDGGQLLGELSFEYAIRLFGQDEKAGLFAEMLHERAGARAIQRNIETPLYETPHRREANLPMSRSYMGINGEGLVISSIKSAEDDSESVIVRCFNVTNHSVSGSLLLPSEPAHAELVNLDEQSAGPVEWTGSQVRLQAGPYQIVTVKLRFRQV</sequence>
<dbReference type="SUPFAM" id="SSF88713">
    <property type="entry name" value="Glycoside hydrolase/deacetylase"/>
    <property type="match status" value="1"/>
</dbReference>
<dbReference type="InterPro" id="IPR011013">
    <property type="entry name" value="Gal_mutarotase_sf_dom"/>
</dbReference>
<comment type="similarity">
    <text evidence="1">Belongs to the glycosyl hydrolase 38 family.</text>
</comment>
<dbReference type="EC" id="3.2.1.24" evidence="6"/>
<evidence type="ECO:0000259" key="5">
    <source>
        <dbReference type="SMART" id="SM00872"/>
    </source>
</evidence>
<dbReference type="InterPro" id="IPR037094">
    <property type="entry name" value="Glyco_hydro_38_cen_sf"/>
</dbReference>
<dbReference type="EMBL" id="JAGGLB010000033">
    <property type="protein sequence ID" value="MBP1995334.1"/>
    <property type="molecule type" value="Genomic_DNA"/>
</dbReference>
<dbReference type="GO" id="GO:0102546">
    <property type="term" value="F:mannosylglycerate hydrolase activity"/>
    <property type="evidence" value="ECO:0007669"/>
    <property type="project" value="UniProtKB-EC"/>
</dbReference>
<dbReference type="Pfam" id="PF01074">
    <property type="entry name" value="Glyco_hydro_38N"/>
    <property type="match status" value="1"/>
</dbReference>
<protein>
    <submittedName>
        <fullName evidence="6">Alpha-mannosidase/mannosylglycerate hydrolase</fullName>
        <ecNumber evidence="6">3.2.1.170</ecNumber>
        <ecNumber evidence="6">3.2.1.24</ecNumber>
    </submittedName>
</protein>
<evidence type="ECO:0000313" key="7">
    <source>
        <dbReference type="Proteomes" id="UP001519287"/>
    </source>
</evidence>
<keyword evidence="2" id="KW-0479">Metal-binding</keyword>
<dbReference type="PANTHER" id="PTHR46017">
    <property type="entry name" value="ALPHA-MANNOSIDASE 2C1"/>
    <property type="match status" value="1"/>
</dbReference>
<comment type="caution">
    <text evidence="6">The sequence shown here is derived from an EMBL/GenBank/DDBJ whole genome shotgun (WGS) entry which is preliminary data.</text>
</comment>
<dbReference type="Proteomes" id="UP001519287">
    <property type="component" value="Unassembled WGS sequence"/>
</dbReference>
<dbReference type="InterPro" id="IPR011682">
    <property type="entry name" value="Glyco_hydro_38_C"/>
</dbReference>
<dbReference type="Gene3D" id="3.20.110.10">
    <property type="entry name" value="Glycoside hydrolase 38, N terminal domain"/>
    <property type="match status" value="1"/>
</dbReference>
<dbReference type="SUPFAM" id="SSF88688">
    <property type="entry name" value="Families 57/38 glycoside transferase middle domain"/>
    <property type="match status" value="1"/>
</dbReference>
<dbReference type="SMART" id="SM00872">
    <property type="entry name" value="Alpha-mann_mid"/>
    <property type="match status" value="1"/>
</dbReference>
<dbReference type="Pfam" id="PF17677">
    <property type="entry name" value="Glyco_hydro38C2"/>
    <property type="match status" value="1"/>
</dbReference>
<evidence type="ECO:0000256" key="1">
    <source>
        <dbReference type="ARBA" id="ARBA00009792"/>
    </source>
</evidence>
<dbReference type="Pfam" id="PF07748">
    <property type="entry name" value="Glyco_hydro_38C"/>
    <property type="match status" value="1"/>
</dbReference>
<dbReference type="InterPro" id="IPR000602">
    <property type="entry name" value="Glyco_hydro_38_N"/>
</dbReference>
<dbReference type="SUPFAM" id="SSF74650">
    <property type="entry name" value="Galactose mutarotase-like"/>
    <property type="match status" value="1"/>
</dbReference>
<evidence type="ECO:0000256" key="4">
    <source>
        <dbReference type="ARBA" id="ARBA00023295"/>
    </source>
</evidence>
<dbReference type="GO" id="GO:0004559">
    <property type="term" value="F:alpha-mannosidase activity"/>
    <property type="evidence" value="ECO:0007669"/>
    <property type="project" value="UniProtKB-EC"/>
</dbReference>
<name>A0ABS4J657_9BACL</name>
<dbReference type="InterPro" id="IPR015341">
    <property type="entry name" value="Glyco_hydro_38_cen"/>
</dbReference>
<feature type="domain" description="Glycoside hydrolase family 38 central" evidence="5">
    <location>
        <begin position="298"/>
        <end position="371"/>
    </location>
</feature>
<gene>
    <name evidence="6" type="ORF">J2Z66_006976</name>
</gene>
<evidence type="ECO:0000256" key="3">
    <source>
        <dbReference type="ARBA" id="ARBA00022801"/>
    </source>
</evidence>
<organism evidence="6 7">
    <name type="scientific">Paenibacillus eucommiae</name>
    <dbReference type="NCBI Taxonomy" id="1355755"/>
    <lineage>
        <taxon>Bacteria</taxon>
        <taxon>Bacillati</taxon>
        <taxon>Bacillota</taxon>
        <taxon>Bacilli</taxon>
        <taxon>Bacillales</taxon>
        <taxon>Paenibacillaceae</taxon>
        <taxon>Paenibacillus</taxon>
    </lineage>
</organism>
<dbReference type="InterPro" id="IPR027291">
    <property type="entry name" value="Glyco_hydro_38_N_sf"/>
</dbReference>
<reference evidence="6 7" key="1">
    <citation type="submission" date="2021-03" db="EMBL/GenBank/DDBJ databases">
        <title>Genomic Encyclopedia of Type Strains, Phase IV (KMG-IV): sequencing the most valuable type-strain genomes for metagenomic binning, comparative biology and taxonomic classification.</title>
        <authorList>
            <person name="Goeker M."/>
        </authorList>
    </citation>
    <scope>NUCLEOTIDE SEQUENCE [LARGE SCALE GENOMIC DNA]</scope>
    <source>
        <strain evidence="6 7">DSM 26048</strain>
    </source>
</reference>
<dbReference type="PANTHER" id="PTHR46017:SF2">
    <property type="entry name" value="MANNOSYLGLYCERATE HYDROLASE"/>
    <property type="match status" value="1"/>
</dbReference>
<keyword evidence="3 6" id="KW-0378">Hydrolase</keyword>
<keyword evidence="4 6" id="KW-0326">Glycosidase</keyword>
<dbReference type="InterPro" id="IPR011330">
    <property type="entry name" value="Glyco_hydro/deAcase_b/a-brl"/>
</dbReference>
<dbReference type="Gene3D" id="2.70.98.30">
    <property type="entry name" value="Golgi alpha-mannosidase II, domain 4"/>
    <property type="match status" value="1"/>
</dbReference>
<dbReference type="Pfam" id="PF09261">
    <property type="entry name" value="Alpha-mann_mid"/>
    <property type="match status" value="1"/>
</dbReference>
<dbReference type="EC" id="3.2.1.170" evidence="6"/>
<dbReference type="InterPro" id="IPR041147">
    <property type="entry name" value="GH38_C"/>
</dbReference>
<dbReference type="RefSeq" id="WP_209977144.1">
    <property type="nucleotide sequence ID" value="NZ_JAGGLB010000033.1"/>
</dbReference>
<dbReference type="Gene3D" id="2.60.40.2220">
    <property type="match status" value="1"/>
</dbReference>
<accession>A0ABS4J657</accession>
<keyword evidence="7" id="KW-1185">Reference proteome</keyword>
<evidence type="ECO:0000313" key="6">
    <source>
        <dbReference type="EMBL" id="MBP1995334.1"/>
    </source>
</evidence>
<dbReference type="Gene3D" id="1.20.1270.50">
    <property type="entry name" value="Glycoside hydrolase family 38, central domain"/>
    <property type="match status" value="1"/>
</dbReference>
<dbReference type="InterPro" id="IPR028995">
    <property type="entry name" value="Glyco_hydro_57/38_cen_sf"/>
</dbReference>